<evidence type="ECO:0000313" key="2">
    <source>
        <dbReference type="Proteomes" id="UP000823616"/>
    </source>
</evidence>
<sequence length="351" mass="39260">MYTRELKEAPEYPVFRKEPAFGSYLGSFKFLDISGMRRPYGGFPIPSAVTKLRIFGSASFFFCDGDILGETFFFSNPVFAYMETVVWNRKTAVRHVYRQPVLNRLTRMPRKIEGGSISCRKKRNFARLSIRENLHNFALALKLTGTRGAKNRRQDLSGKLVLSCAAAGGAVFSALVPYVNRRRCQASIYAAGYAGGEISCSGKTQRFQGAALAELREAYFSLRTKAARLYGFSVWNGKVLAFCLGDSVSKDDYACNSNVLLYDGKITPLPPVRITRPYGSAGEWIIQDTENMVDLKFLPVSVYAHKKSLLIVRTQYKTVYGNFEGALMTADGEMLPLKDFPGIAKKILLRL</sequence>
<reference evidence="1" key="1">
    <citation type="submission" date="2020-10" db="EMBL/GenBank/DDBJ databases">
        <authorList>
            <person name="Gilroy R."/>
        </authorList>
    </citation>
    <scope>NUCLEOTIDE SEQUENCE</scope>
    <source>
        <strain evidence="1">B3-4054</strain>
    </source>
</reference>
<accession>A0A9D9EKK1</accession>
<evidence type="ECO:0000313" key="1">
    <source>
        <dbReference type="EMBL" id="MBO8449562.1"/>
    </source>
</evidence>
<dbReference type="Pfam" id="PF10974">
    <property type="entry name" value="DUF2804"/>
    <property type="match status" value="1"/>
</dbReference>
<dbReference type="EMBL" id="JADIMS010000008">
    <property type="protein sequence ID" value="MBO8449562.1"/>
    <property type="molecule type" value="Genomic_DNA"/>
</dbReference>
<gene>
    <name evidence="1" type="ORF">IAA96_00445</name>
</gene>
<proteinExistence type="predicted"/>
<dbReference type="Proteomes" id="UP000823616">
    <property type="component" value="Unassembled WGS sequence"/>
</dbReference>
<organism evidence="1 2">
    <name type="scientific">Candidatus Avitreponema avistercoris</name>
    <dbReference type="NCBI Taxonomy" id="2840705"/>
    <lineage>
        <taxon>Bacteria</taxon>
        <taxon>Pseudomonadati</taxon>
        <taxon>Spirochaetota</taxon>
        <taxon>Spirochaetia</taxon>
        <taxon>Spirochaetales</taxon>
        <taxon>Candidatus Avitreponema</taxon>
    </lineage>
</organism>
<name>A0A9D9EKK1_9SPIR</name>
<dbReference type="InterPro" id="IPR021243">
    <property type="entry name" value="DUF2804"/>
</dbReference>
<comment type="caution">
    <text evidence="1">The sequence shown here is derived from an EMBL/GenBank/DDBJ whole genome shotgun (WGS) entry which is preliminary data.</text>
</comment>
<protein>
    <submittedName>
        <fullName evidence="1">DUF2804 family protein</fullName>
    </submittedName>
</protein>
<dbReference type="AlphaFoldDB" id="A0A9D9EKK1"/>
<reference evidence="1" key="2">
    <citation type="journal article" date="2021" name="PeerJ">
        <title>Extensive microbial diversity within the chicken gut microbiome revealed by metagenomics and culture.</title>
        <authorList>
            <person name="Gilroy R."/>
            <person name="Ravi A."/>
            <person name="Getino M."/>
            <person name="Pursley I."/>
            <person name="Horton D.L."/>
            <person name="Alikhan N.F."/>
            <person name="Baker D."/>
            <person name="Gharbi K."/>
            <person name="Hall N."/>
            <person name="Watson M."/>
            <person name="Adriaenssens E.M."/>
            <person name="Foster-Nyarko E."/>
            <person name="Jarju S."/>
            <person name="Secka A."/>
            <person name="Antonio M."/>
            <person name="Oren A."/>
            <person name="Chaudhuri R.R."/>
            <person name="La Ragione R."/>
            <person name="Hildebrand F."/>
            <person name="Pallen M.J."/>
        </authorList>
    </citation>
    <scope>NUCLEOTIDE SEQUENCE</scope>
    <source>
        <strain evidence="1">B3-4054</strain>
    </source>
</reference>